<dbReference type="Gene3D" id="1.10.1200.10">
    <property type="entry name" value="ACP-like"/>
    <property type="match status" value="1"/>
</dbReference>
<feature type="domain" description="Carrier" evidence="3">
    <location>
        <begin position="39"/>
        <end position="113"/>
    </location>
</feature>
<dbReference type="InterPro" id="IPR009081">
    <property type="entry name" value="PP-bd_ACP"/>
</dbReference>
<dbReference type="PROSITE" id="PS50075">
    <property type="entry name" value="CARRIER"/>
    <property type="match status" value="1"/>
</dbReference>
<dbReference type="EMBL" id="NUEH01000042">
    <property type="protein sequence ID" value="PEI84674.1"/>
    <property type="molecule type" value="Genomic_DNA"/>
</dbReference>
<evidence type="ECO:0000256" key="2">
    <source>
        <dbReference type="ARBA" id="ARBA00022553"/>
    </source>
</evidence>
<sequence length="146" mass="16347">MTATKLDLPLSEKENSRLDTISDVDSIESLDNPINNKLLQSNPVEKVIATIWAEVLNLDEFSVLEIFFEAGDSLLATRVNTRVQEVFGINIPLRHIFDAPTVAEFSKLISELPDIGEKVKKVSKMLIEMSELSDEETEALLMKKGE</sequence>
<evidence type="ECO:0000259" key="3">
    <source>
        <dbReference type="PROSITE" id="PS50075"/>
    </source>
</evidence>
<keyword evidence="2" id="KW-0597">Phosphoprotein</keyword>
<proteinExistence type="predicted"/>
<protein>
    <recommendedName>
        <fullName evidence="3">Carrier domain-containing protein</fullName>
    </recommendedName>
</protein>
<dbReference type="Proteomes" id="UP000220969">
    <property type="component" value="Unassembled WGS sequence"/>
</dbReference>
<dbReference type="Pfam" id="PF00550">
    <property type="entry name" value="PP-binding"/>
    <property type="match status" value="1"/>
</dbReference>
<dbReference type="PANTHER" id="PTHR44845:SF7">
    <property type="entry name" value="PLIPASTATIN SYNTHASE SUBUNIT D"/>
    <property type="match status" value="1"/>
</dbReference>
<dbReference type="AlphaFoldDB" id="A0AB73R1K5"/>
<evidence type="ECO:0000313" key="4">
    <source>
        <dbReference type="EMBL" id="PEI84674.1"/>
    </source>
</evidence>
<dbReference type="RefSeq" id="WP_098055391.1">
    <property type="nucleotide sequence ID" value="NZ_NUBX01000020.1"/>
</dbReference>
<reference evidence="4" key="1">
    <citation type="submission" date="2017-09" db="EMBL/GenBank/DDBJ databases">
        <title>Large-scale bioinformatics analysis of Bacillus genomes uncovers conserved roles of natural products in bacterial physiology.</title>
        <authorList>
            <consortium name="Agbiome Team Llc"/>
            <person name="Bleich R.M."/>
            <person name="Kirk G.J."/>
            <person name="Santa Maria K.C."/>
            <person name="Allen S.E."/>
            <person name="Farag S."/>
            <person name="Shank E.A."/>
            <person name="Bowers A."/>
        </authorList>
    </citation>
    <scope>NUCLEOTIDE SEQUENCE</scope>
    <source>
        <strain evidence="4">AFS005430</strain>
    </source>
</reference>
<dbReference type="SUPFAM" id="SSF47336">
    <property type="entry name" value="ACP-like"/>
    <property type="match status" value="1"/>
</dbReference>
<gene>
    <name evidence="4" type="ORF">CN678_18860</name>
</gene>
<accession>A0AB73R1K5</accession>
<comment type="caution">
    <text evidence="4">The sequence shown here is derived from an EMBL/GenBank/DDBJ whole genome shotgun (WGS) entry which is preliminary data.</text>
</comment>
<organism evidence="4">
    <name type="scientific">Bacillus toyonensis</name>
    <dbReference type="NCBI Taxonomy" id="155322"/>
    <lineage>
        <taxon>Bacteria</taxon>
        <taxon>Bacillati</taxon>
        <taxon>Bacillota</taxon>
        <taxon>Bacilli</taxon>
        <taxon>Bacillales</taxon>
        <taxon>Bacillaceae</taxon>
        <taxon>Bacillus</taxon>
        <taxon>Bacillus cereus group</taxon>
    </lineage>
</organism>
<dbReference type="InterPro" id="IPR036736">
    <property type="entry name" value="ACP-like_sf"/>
</dbReference>
<name>A0AB73R1K5_9BACI</name>
<evidence type="ECO:0000256" key="1">
    <source>
        <dbReference type="ARBA" id="ARBA00022450"/>
    </source>
</evidence>
<dbReference type="PANTHER" id="PTHR44845">
    <property type="entry name" value="CARRIER DOMAIN-CONTAINING PROTEIN"/>
    <property type="match status" value="1"/>
</dbReference>
<keyword evidence="1" id="KW-0596">Phosphopantetheine</keyword>